<feature type="transmembrane region" description="Helical" evidence="2">
    <location>
        <begin position="114"/>
        <end position="135"/>
    </location>
</feature>
<proteinExistence type="predicted"/>
<name>A0A9N9EMA0_9GLOM</name>
<keyword evidence="4" id="KW-1185">Reference proteome</keyword>
<feature type="transmembrane region" description="Helical" evidence="2">
    <location>
        <begin position="92"/>
        <end position="108"/>
    </location>
</feature>
<organism evidence="3 4">
    <name type="scientific">Acaulospora morrowiae</name>
    <dbReference type="NCBI Taxonomy" id="94023"/>
    <lineage>
        <taxon>Eukaryota</taxon>
        <taxon>Fungi</taxon>
        <taxon>Fungi incertae sedis</taxon>
        <taxon>Mucoromycota</taxon>
        <taxon>Glomeromycotina</taxon>
        <taxon>Glomeromycetes</taxon>
        <taxon>Diversisporales</taxon>
        <taxon>Acaulosporaceae</taxon>
        <taxon>Acaulospora</taxon>
    </lineage>
</organism>
<keyword evidence="2" id="KW-0472">Membrane</keyword>
<dbReference type="EMBL" id="CAJVPV010014611">
    <property type="protein sequence ID" value="CAG8685899.1"/>
    <property type="molecule type" value="Genomic_DNA"/>
</dbReference>
<dbReference type="Proteomes" id="UP000789342">
    <property type="component" value="Unassembled WGS sequence"/>
</dbReference>
<comment type="caution">
    <text evidence="3">The sequence shown here is derived from an EMBL/GenBank/DDBJ whole genome shotgun (WGS) entry which is preliminary data.</text>
</comment>
<dbReference type="AlphaFoldDB" id="A0A9N9EMA0"/>
<feature type="compositionally biased region" description="Basic and acidic residues" evidence="1">
    <location>
        <begin position="52"/>
        <end position="64"/>
    </location>
</feature>
<evidence type="ECO:0000256" key="2">
    <source>
        <dbReference type="SAM" id="Phobius"/>
    </source>
</evidence>
<feature type="region of interest" description="Disordered" evidence="1">
    <location>
        <begin position="1"/>
        <end position="70"/>
    </location>
</feature>
<accession>A0A9N9EMA0</accession>
<protein>
    <submittedName>
        <fullName evidence="3">6077_t:CDS:1</fullName>
    </submittedName>
</protein>
<evidence type="ECO:0000313" key="4">
    <source>
        <dbReference type="Proteomes" id="UP000789342"/>
    </source>
</evidence>
<feature type="compositionally biased region" description="Basic and acidic residues" evidence="1">
    <location>
        <begin position="1"/>
        <end position="20"/>
    </location>
</feature>
<sequence length="166" mass="19019">MSDVDFQERQEREEKVEKTTSDSPVGADSPLLLPPPQQASSENNELKKKHTPKEPQEKSEETKASSKRRKEVNNPFGLVVPRAKSYVYWEDPTYSGAALGLGLLLVVFTSQVSLFNTFCALAVIVLSANWIYVLGRKQFQVLLNKENVNPYEHWFEEKPWYIERST</sequence>
<evidence type="ECO:0000313" key="3">
    <source>
        <dbReference type="EMBL" id="CAG8685899.1"/>
    </source>
</evidence>
<feature type="non-terminal residue" evidence="3">
    <location>
        <position position="1"/>
    </location>
</feature>
<keyword evidence="2" id="KW-1133">Transmembrane helix</keyword>
<keyword evidence="2" id="KW-0812">Transmembrane</keyword>
<gene>
    <name evidence="3" type="ORF">AMORRO_LOCUS11463</name>
</gene>
<evidence type="ECO:0000256" key="1">
    <source>
        <dbReference type="SAM" id="MobiDB-lite"/>
    </source>
</evidence>
<reference evidence="3" key="1">
    <citation type="submission" date="2021-06" db="EMBL/GenBank/DDBJ databases">
        <authorList>
            <person name="Kallberg Y."/>
            <person name="Tangrot J."/>
            <person name="Rosling A."/>
        </authorList>
    </citation>
    <scope>NUCLEOTIDE SEQUENCE</scope>
    <source>
        <strain evidence="3">CL551</strain>
    </source>
</reference>